<reference evidence="2 3" key="1">
    <citation type="submission" date="2016-10" db="EMBL/GenBank/DDBJ databases">
        <authorList>
            <person name="de Groot N.N."/>
        </authorList>
    </citation>
    <scope>NUCLEOTIDE SEQUENCE [LARGE SCALE GENOMIC DNA]</scope>
    <source>
        <strain evidence="2 3">DSM 23126</strain>
    </source>
</reference>
<dbReference type="InterPro" id="IPR058684">
    <property type="entry name" value="YopA_M"/>
</dbReference>
<keyword evidence="3" id="KW-1185">Reference proteome</keyword>
<dbReference type="Pfam" id="PF26308">
    <property type="entry name" value="YopA_M"/>
    <property type="match status" value="1"/>
</dbReference>
<dbReference type="OrthoDB" id="2443673at2"/>
<protein>
    <recommendedName>
        <fullName evidence="1">YopA central domain-containing protein</fullName>
    </recommendedName>
</protein>
<evidence type="ECO:0000313" key="2">
    <source>
        <dbReference type="EMBL" id="SDX02035.1"/>
    </source>
</evidence>
<accession>A0A1H2YAN6</accession>
<dbReference type="EMBL" id="FNNC01000011">
    <property type="protein sequence ID" value="SDX02035.1"/>
    <property type="molecule type" value="Genomic_DNA"/>
</dbReference>
<feature type="domain" description="YopA central" evidence="1">
    <location>
        <begin position="107"/>
        <end position="241"/>
    </location>
</feature>
<proteinExistence type="predicted"/>
<sequence length="429" mass="49853">MRSIKPVEAIDSSFFKIKNEVLIYEGDFRLQNQTEYINLNGAVVFSFMPNPSITFKGESKEPINDDIIGSTDNILIVPGMNPTRVTLDLMQNNLSVKGEVNYQIQDNKDPYIESYYLHVTNFIKYRGHRLYKEKFDFEGGVSFDHDKWEIQLHMRHDFKTKKIFPELKDHNGYNITHIIKINKKDGTDFKVSEASGIEEVLVSVFGLSAGRHIGMPIKVGVKENENVYRNFSMPKMSPFKSLPNWFPKRKGSILKNLFDNISTKFEEDEFMKRVIKETIHWYIESLNTTFIESKTINAQIALEKLSYVLLTQKTTPTISESQFNSNNFGKNLELILGEADIEKQLVDDYSVFNKHFSSGPHLLAQYRNHIVHPKPKKEIDNYSFREKILIAKLGTYYTERLLLYLIDYDDVFSNRLKNLTIGNDDDFSD</sequence>
<gene>
    <name evidence="2" type="ORF">SAMN05421781_0022</name>
</gene>
<evidence type="ECO:0000259" key="1">
    <source>
        <dbReference type="Pfam" id="PF26308"/>
    </source>
</evidence>
<evidence type="ECO:0000313" key="3">
    <source>
        <dbReference type="Proteomes" id="UP000199488"/>
    </source>
</evidence>
<dbReference type="RefSeq" id="WP_091616852.1">
    <property type="nucleotide sequence ID" value="NZ_FNNC01000011.1"/>
</dbReference>
<organism evidence="2 3">
    <name type="scientific">Marinococcus luteus</name>
    <dbReference type="NCBI Taxonomy" id="1122204"/>
    <lineage>
        <taxon>Bacteria</taxon>
        <taxon>Bacillati</taxon>
        <taxon>Bacillota</taxon>
        <taxon>Bacilli</taxon>
        <taxon>Bacillales</taxon>
        <taxon>Bacillaceae</taxon>
        <taxon>Marinococcus</taxon>
    </lineage>
</organism>
<name>A0A1H2YAN6_9BACI</name>
<dbReference type="AlphaFoldDB" id="A0A1H2YAN6"/>
<dbReference type="Proteomes" id="UP000199488">
    <property type="component" value="Unassembled WGS sequence"/>
</dbReference>